<dbReference type="InterPro" id="IPR000276">
    <property type="entry name" value="GPCR_Rhodpsn"/>
</dbReference>
<dbReference type="InterPro" id="IPR050939">
    <property type="entry name" value="Olfactory_GPCR1"/>
</dbReference>
<dbReference type="PROSITE" id="PS00237">
    <property type="entry name" value="G_PROTEIN_RECEP_F1_1"/>
    <property type="match status" value="1"/>
</dbReference>
<dbReference type="Proteomes" id="UP001652583">
    <property type="component" value="Chromosome B3"/>
</dbReference>
<dbReference type="Pfam" id="PF13853">
    <property type="entry name" value="7tm_4"/>
    <property type="match status" value="1"/>
</dbReference>
<evidence type="ECO:0000256" key="8">
    <source>
        <dbReference type="ARBA" id="ARBA00023040"/>
    </source>
</evidence>
<keyword evidence="9 15" id="KW-0472">Membrane</keyword>
<evidence type="ECO:0000313" key="17">
    <source>
        <dbReference type="Proteomes" id="UP001652583"/>
    </source>
</evidence>
<dbReference type="InterPro" id="IPR017452">
    <property type="entry name" value="GPCR_Rhodpsn_7TM"/>
</dbReference>
<evidence type="ECO:0000256" key="7">
    <source>
        <dbReference type="ARBA" id="ARBA00022989"/>
    </source>
</evidence>
<evidence type="ECO:0000256" key="2">
    <source>
        <dbReference type="ARBA" id="ARBA00004651"/>
    </source>
</evidence>
<keyword evidence="13 14" id="KW-0807">Transducer</keyword>
<keyword evidence="5 14" id="KW-0812">Transmembrane</keyword>
<evidence type="ECO:0000256" key="3">
    <source>
        <dbReference type="ARBA" id="ARBA00022475"/>
    </source>
</evidence>
<feature type="transmembrane region" description="Helical" evidence="15">
    <location>
        <begin position="102"/>
        <end position="124"/>
    </location>
</feature>
<evidence type="ECO:0000256" key="12">
    <source>
        <dbReference type="ARBA" id="ARBA00023180"/>
    </source>
</evidence>
<evidence type="ECO:0000256" key="6">
    <source>
        <dbReference type="ARBA" id="ARBA00022725"/>
    </source>
</evidence>
<accession>A0A6I9ZIH3</accession>
<sequence length="312" mass="34677">MYVLPNNNVTAVIHEFSLLGFSCSQEIEVLLFVLFSVIYILTLLGNSAIICAVWWNQQLHTPMYTLLANFSFLEICYISSNVLNMLLNFLSKTKTISYNGCILQFYIFLSLCATELFFLALMALDRYVAICHPLHYSTIMTGKVCGTLVSACWVGGFLWLVTPAILISQVPFCGSNVIDHYLCDLGAMLAISCLPVPKTTLTCSIFSAVITFITLFYILVSYTLVLRAVVQVPKGSGRKKAFSTCASHLIVVSLFYGSVMVMYVSPGAANQPGMQKFLTMLYSIATPLLNPLIYSLRNKEMKVALRKVMCKV</sequence>
<evidence type="ECO:0000256" key="4">
    <source>
        <dbReference type="ARBA" id="ARBA00022606"/>
    </source>
</evidence>
<dbReference type="PROSITE" id="PS50262">
    <property type="entry name" value="G_PROTEIN_RECEP_F1_2"/>
    <property type="match status" value="1"/>
</dbReference>
<evidence type="ECO:0000256" key="13">
    <source>
        <dbReference type="ARBA" id="ARBA00023224"/>
    </source>
</evidence>
<evidence type="ECO:0000256" key="15">
    <source>
        <dbReference type="RuleBase" id="RU363047"/>
    </source>
</evidence>
<evidence type="ECO:0000256" key="11">
    <source>
        <dbReference type="ARBA" id="ARBA00023170"/>
    </source>
</evidence>
<proteinExistence type="inferred from homology"/>
<dbReference type="PRINTS" id="PR00245">
    <property type="entry name" value="OLFACTORYR"/>
</dbReference>
<dbReference type="RefSeq" id="XP_014921857.2">
    <property type="nucleotide sequence ID" value="XM_015066371.2"/>
</dbReference>
<evidence type="ECO:0000313" key="18">
    <source>
        <dbReference type="RefSeq" id="XP_014921857.2"/>
    </source>
</evidence>
<feature type="transmembrane region" description="Helical" evidence="15">
    <location>
        <begin position="144"/>
        <end position="167"/>
    </location>
</feature>
<evidence type="ECO:0000256" key="5">
    <source>
        <dbReference type="ARBA" id="ARBA00022692"/>
    </source>
</evidence>
<dbReference type="GO" id="GO:0004984">
    <property type="term" value="F:olfactory receptor activity"/>
    <property type="evidence" value="ECO:0007669"/>
    <property type="project" value="InterPro"/>
</dbReference>
<dbReference type="GO" id="GO:0005886">
    <property type="term" value="C:plasma membrane"/>
    <property type="evidence" value="ECO:0007669"/>
    <property type="project" value="UniProtKB-SubCell"/>
</dbReference>
<dbReference type="AlphaFoldDB" id="A0A6I9ZIH3"/>
<comment type="subcellular location">
    <subcellularLocation>
        <location evidence="2 15">Cell membrane</location>
        <topology evidence="2 15">Multi-pass membrane protein</topology>
    </subcellularLocation>
</comment>
<evidence type="ECO:0000256" key="9">
    <source>
        <dbReference type="ARBA" id="ARBA00023136"/>
    </source>
</evidence>
<protein>
    <recommendedName>
        <fullName evidence="15">Olfactory receptor</fullName>
    </recommendedName>
</protein>
<dbReference type="InterPro" id="IPR000725">
    <property type="entry name" value="Olfact_rcpt"/>
</dbReference>
<evidence type="ECO:0000256" key="10">
    <source>
        <dbReference type="ARBA" id="ARBA00023157"/>
    </source>
</evidence>
<keyword evidence="6 15" id="KW-0552">Olfaction</keyword>
<dbReference type="PANTHER" id="PTHR24242">
    <property type="entry name" value="G-PROTEIN COUPLED RECEPTOR"/>
    <property type="match status" value="1"/>
</dbReference>
<keyword evidence="3 15" id="KW-1003">Cell membrane</keyword>
<keyword evidence="7 15" id="KW-1133">Transmembrane helix</keyword>
<keyword evidence="10" id="KW-1015">Disulfide bond</keyword>
<feature type="transmembrane region" description="Helical" evidence="15">
    <location>
        <begin position="277"/>
        <end position="296"/>
    </location>
</feature>
<dbReference type="Gene3D" id="1.20.1070.10">
    <property type="entry name" value="Rhodopsin 7-helix transmembrane proteins"/>
    <property type="match status" value="1"/>
</dbReference>
<dbReference type="KEGG" id="aju:106969840"/>
<keyword evidence="8 14" id="KW-0297">G-protein coupled receptor</keyword>
<evidence type="ECO:0000256" key="14">
    <source>
        <dbReference type="RuleBase" id="RU000688"/>
    </source>
</evidence>
<feature type="transmembrane region" description="Helical" evidence="15">
    <location>
        <begin position="241"/>
        <end position="265"/>
    </location>
</feature>
<gene>
    <name evidence="18" type="primary">LOC106969840</name>
</gene>
<comment type="function">
    <text evidence="1">Putative odorant or sperm cell receptor.</text>
</comment>
<feature type="transmembrane region" description="Helical" evidence="15">
    <location>
        <begin position="67"/>
        <end position="90"/>
    </location>
</feature>
<reference evidence="18" key="1">
    <citation type="submission" date="2025-08" db="UniProtKB">
        <authorList>
            <consortium name="RefSeq"/>
        </authorList>
    </citation>
    <scope>IDENTIFICATION</scope>
    <source>
        <tissue evidence="18">Blood</tissue>
    </source>
</reference>
<dbReference type="GeneID" id="106969840"/>
<feature type="domain" description="G-protein coupled receptors family 1 profile" evidence="16">
    <location>
        <begin position="45"/>
        <end position="294"/>
    </location>
</feature>
<organism evidence="17 18">
    <name type="scientific">Acinonyx jubatus</name>
    <name type="common">Cheetah</name>
    <dbReference type="NCBI Taxonomy" id="32536"/>
    <lineage>
        <taxon>Eukaryota</taxon>
        <taxon>Metazoa</taxon>
        <taxon>Chordata</taxon>
        <taxon>Craniata</taxon>
        <taxon>Vertebrata</taxon>
        <taxon>Euteleostomi</taxon>
        <taxon>Mammalia</taxon>
        <taxon>Eutheria</taxon>
        <taxon>Laurasiatheria</taxon>
        <taxon>Carnivora</taxon>
        <taxon>Feliformia</taxon>
        <taxon>Felidae</taxon>
        <taxon>Felinae</taxon>
        <taxon>Acinonyx</taxon>
    </lineage>
</organism>
<dbReference type="GO" id="GO:0004930">
    <property type="term" value="F:G protein-coupled receptor activity"/>
    <property type="evidence" value="ECO:0007669"/>
    <property type="project" value="UniProtKB-KW"/>
</dbReference>
<comment type="similarity">
    <text evidence="14">Belongs to the G-protein coupled receptor 1 family.</text>
</comment>
<keyword evidence="12" id="KW-0325">Glycoprotein</keyword>
<feature type="transmembrane region" description="Helical" evidence="15">
    <location>
        <begin position="205"/>
        <end position="229"/>
    </location>
</feature>
<keyword evidence="17" id="KW-1185">Reference proteome</keyword>
<dbReference type="PRINTS" id="PR00237">
    <property type="entry name" value="GPCRRHODOPSN"/>
</dbReference>
<dbReference type="SUPFAM" id="SSF81321">
    <property type="entry name" value="Family A G protein-coupled receptor-like"/>
    <property type="match status" value="1"/>
</dbReference>
<feature type="transmembrane region" description="Helical" evidence="15">
    <location>
        <begin position="29"/>
        <end position="55"/>
    </location>
</feature>
<dbReference type="FunFam" id="1.20.1070.10:FF:000001">
    <property type="entry name" value="Olfactory receptor"/>
    <property type="match status" value="1"/>
</dbReference>
<keyword evidence="11 14" id="KW-0675">Receptor</keyword>
<dbReference type="PANTHER" id="PTHR24242:SF256">
    <property type="entry name" value="OLFACTORY RECEPTOR"/>
    <property type="match status" value="1"/>
</dbReference>
<keyword evidence="4 15" id="KW-0716">Sensory transduction</keyword>
<dbReference type="CDD" id="cd15913">
    <property type="entry name" value="7tmA_OR11G-like"/>
    <property type="match status" value="1"/>
</dbReference>
<evidence type="ECO:0000259" key="16">
    <source>
        <dbReference type="PROSITE" id="PS50262"/>
    </source>
</evidence>
<name>A0A6I9ZIH3_ACIJB</name>
<evidence type="ECO:0000256" key="1">
    <source>
        <dbReference type="ARBA" id="ARBA00003929"/>
    </source>
</evidence>